<reference evidence="2 3" key="1">
    <citation type="submission" date="2019-10" db="EMBL/GenBank/DDBJ databases">
        <title>Cognatihalovulum marinum gen. nov. sp. nov., a new member of the family Rhodobacteraceae isolated from deep seawater of the Northwest Indian Ocean.</title>
        <authorList>
            <person name="Ruan C."/>
            <person name="Wang J."/>
            <person name="Zheng X."/>
            <person name="Song L."/>
            <person name="Zhu Y."/>
            <person name="Huang Y."/>
            <person name="Lu Z."/>
            <person name="Du W."/>
            <person name="Huang L."/>
            <person name="Dai X."/>
        </authorList>
    </citation>
    <scope>NUCLEOTIDE SEQUENCE [LARGE SCALE GENOMIC DNA]</scope>
    <source>
        <strain evidence="2 3">2CG4</strain>
    </source>
</reference>
<dbReference type="RefSeq" id="WP_154444101.1">
    <property type="nucleotide sequence ID" value="NZ_WIND01000001.1"/>
</dbReference>
<protein>
    <recommendedName>
        <fullName evidence="1">Rhodanese domain-containing protein</fullName>
    </recommendedName>
</protein>
<evidence type="ECO:0000313" key="2">
    <source>
        <dbReference type="EMBL" id="MSU88237.1"/>
    </source>
</evidence>
<dbReference type="SUPFAM" id="SSF52821">
    <property type="entry name" value="Rhodanese/Cell cycle control phosphatase"/>
    <property type="match status" value="1"/>
</dbReference>
<evidence type="ECO:0000259" key="1">
    <source>
        <dbReference type="PROSITE" id="PS50206"/>
    </source>
</evidence>
<dbReference type="AlphaFoldDB" id="A0A6L5YVG3"/>
<evidence type="ECO:0000313" key="3">
    <source>
        <dbReference type="Proteomes" id="UP000474957"/>
    </source>
</evidence>
<comment type="caution">
    <text evidence="2">The sequence shown here is derived from an EMBL/GenBank/DDBJ whole genome shotgun (WGS) entry which is preliminary data.</text>
</comment>
<proteinExistence type="predicted"/>
<dbReference type="InterPro" id="IPR001763">
    <property type="entry name" value="Rhodanese-like_dom"/>
</dbReference>
<organism evidence="2 3">
    <name type="scientific">Halovulum marinum</name>
    <dbReference type="NCBI Taxonomy" id="2662447"/>
    <lineage>
        <taxon>Bacteria</taxon>
        <taxon>Pseudomonadati</taxon>
        <taxon>Pseudomonadota</taxon>
        <taxon>Alphaproteobacteria</taxon>
        <taxon>Rhodobacterales</taxon>
        <taxon>Paracoccaceae</taxon>
        <taxon>Halovulum</taxon>
    </lineage>
</organism>
<sequence length="143" mass="14567">MTCDDANLPNATLPHAAVTEAAGDDFRLPSVSAGDVLRGAPGGVRLLDVRKAAVRAASRQGLDGAAWIDPLTLGFGHPILAAGPLAFFCVHGHEVSRFATALALVAGCEARYVRGGFAALAAAGAQMTPLPEPAPVADTEGRR</sequence>
<keyword evidence="3" id="KW-1185">Reference proteome</keyword>
<dbReference type="EMBL" id="WIND01000001">
    <property type="protein sequence ID" value="MSU88237.1"/>
    <property type="molecule type" value="Genomic_DNA"/>
</dbReference>
<accession>A0A6L5YVG3</accession>
<gene>
    <name evidence="2" type="ORF">GE300_01230</name>
</gene>
<dbReference type="PROSITE" id="PS50206">
    <property type="entry name" value="RHODANESE_3"/>
    <property type="match status" value="1"/>
</dbReference>
<dbReference type="InterPro" id="IPR036873">
    <property type="entry name" value="Rhodanese-like_dom_sf"/>
</dbReference>
<dbReference type="Proteomes" id="UP000474957">
    <property type="component" value="Unassembled WGS sequence"/>
</dbReference>
<name>A0A6L5YVG3_9RHOB</name>
<feature type="domain" description="Rhodanese" evidence="1">
    <location>
        <begin position="40"/>
        <end position="129"/>
    </location>
</feature>